<evidence type="ECO:0000256" key="3">
    <source>
        <dbReference type="ARBA" id="ARBA00005571"/>
    </source>
</evidence>
<dbReference type="GO" id="GO:0046872">
    <property type="term" value="F:metal ion binding"/>
    <property type="evidence" value="ECO:0007669"/>
    <property type="project" value="UniProtKB-KW"/>
</dbReference>
<evidence type="ECO:0000256" key="11">
    <source>
        <dbReference type="ARBA" id="ARBA00023163"/>
    </source>
</evidence>
<keyword evidence="12" id="KW-0539">Nucleus</keyword>
<evidence type="ECO:0000256" key="8">
    <source>
        <dbReference type="ARBA" id="ARBA00023004"/>
    </source>
</evidence>
<keyword evidence="7" id="KW-0560">Oxidoreductase</keyword>
<dbReference type="InterPro" id="IPR021640">
    <property type="entry name" value="Mediator_Med28"/>
</dbReference>
<comment type="similarity">
    <text evidence="4">Belongs to the alkB family.</text>
</comment>
<dbReference type="InterPro" id="IPR027450">
    <property type="entry name" value="AlkB-like"/>
</dbReference>
<dbReference type="PANTHER" id="PTHR46030:SF1">
    <property type="entry name" value="ALPHA-KETOGLUTARATE-DEPENDENT DIOXYGENASE ALKB HOMOLOG 6"/>
    <property type="match status" value="1"/>
</dbReference>
<dbReference type="VEuPathDB" id="VectorBase:AATE010703"/>
<proteinExistence type="inferred from homology"/>
<dbReference type="GO" id="GO:0051213">
    <property type="term" value="F:dioxygenase activity"/>
    <property type="evidence" value="ECO:0007669"/>
    <property type="project" value="UniProtKB-KW"/>
</dbReference>
<accession>A0A182J3L2</accession>
<dbReference type="EnsemblMetazoa" id="AATE010703-RA">
    <property type="protein sequence ID" value="AATE010703-PA.1"/>
    <property type="gene ID" value="AATE010703"/>
</dbReference>
<evidence type="ECO:0000256" key="1">
    <source>
        <dbReference type="ARBA" id="ARBA00001954"/>
    </source>
</evidence>
<comment type="similarity">
    <text evidence="3">Belongs to the Mediator complex subunit 28 family.</text>
</comment>
<keyword evidence="9" id="KW-0805">Transcription regulation</keyword>
<evidence type="ECO:0000313" key="14">
    <source>
        <dbReference type="EnsemblMetazoa" id="AATE010703-PA.1"/>
    </source>
</evidence>
<feature type="domain" description="Alpha-ketoglutarate-dependent dioxygenase AlkB-like" evidence="13">
    <location>
        <begin position="58"/>
        <end position="187"/>
    </location>
</feature>
<organism evidence="14">
    <name type="scientific">Anopheles atroparvus</name>
    <name type="common">European mosquito</name>
    <dbReference type="NCBI Taxonomy" id="41427"/>
    <lineage>
        <taxon>Eukaryota</taxon>
        <taxon>Metazoa</taxon>
        <taxon>Ecdysozoa</taxon>
        <taxon>Arthropoda</taxon>
        <taxon>Hexapoda</taxon>
        <taxon>Insecta</taxon>
        <taxon>Pterygota</taxon>
        <taxon>Neoptera</taxon>
        <taxon>Endopterygota</taxon>
        <taxon>Diptera</taxon>
        <taxon>Nematocera</taxon>
        <taxon>Culicoidea</taxon>
        <taxon>Culicidae</taxon>
        <taxon>Anophelinae</taxon>
        <taxon>Anopheles</taxon>
    </lineage>
</organism>
<keyword evidence="5" id="KW-0479">Metal-binding</keyword>
<name>A0A182J3L2_ANOAO</name>
<comment type="subcellular location">
    <subcellularLocation>
        <location evidence="2">Nucleus</location>
    </subcellularLocation>
</comment>
<keyword evidence="8" id="KW-0408">Iron</keyword>
<dbReference type="SUPFAM" id="SSF51197">
    <property type="entry name" value="Clavaminate synthase-like"/>
    <property type="match status" value="1"/>
</dbReference>
<keyword evidence="11" id="KW-0804">Transcription</keyword>
<sequence length="409" mass="46034">MRVHINSHSFSLQCPPSIYYVPNFITEEEETSILQAISKTPKPRWTQLSNRRLINYGGIPHPKGMIAEDMPVWLTQYVMRINQLNIFEQGIEANHVLVNEYLPGQGIMPHLDGPLFYPTIATISCGSHTVLEYDRQIEMGPSDNTSLVRESVTKVLIEPCSLLVVKEDMYHKYFHSIKEQEQDTIDGNIANLRLLSKVLEQSIQIPVAQSLFRLLSAEMASSSNVSGNLVDELEEAFQSCIHALTKEESATGIDKDEIKVEVDQTTLKFIDLARQMEAFFLQKRFLLSALKPDLLLKEENFDLKQEIGRKDELIRKHYEKIETWKQLLSDQQNFNKPIQSMPPEMRANLAGGAPGAPAGLLPGGGMNATMQWEWEMVEGDAGGAGDAVEVVVEEEVVVVAVWPSFTVVH</sequence>
<protein>
    <recommendedName>
        <fullName evidence="13">Alpha-ketoglutarate-dependent dioxygenase AlkB-like domain-containing protein</fullName>
    </recommendedName>
</protein>
<dbReference type="Pfam" id="PF13532">
    <property type="entry name" value="2OG-FeII_Oxy_2"/>
    <property type="match status" value="1"/>
</dbReference>
<evidence type="ECO:0000259" key="13">
    <source>
        <dbReference type="Pfam" id="PF13532"/>
    </source>
</evidence>
<evidence type="ECO:0000256" key="4">
    <source>
        <dbReference type="ARBA" id="ARBA00007879"/>
    </source>
</evidence>
<evidence type="ECO:0000256" key="9">
    <source>
        <dbReference type="ARBA" id="ARBA00023015"/>
    </source>
</evidence>
<evidence type="ECO:0000256" key="5">
    <source>
        <dbReference type="ARBA" id="ARBA00022723"/>
    </source>
</evidence>
<evidence type="ECO:0000256" key="6">
    <source>
        <dbReference type="ARBA" id="ARBA00022964"/>
    </source>
</evidence>
<dbReference type="GO" id="GO:0005634">
    <property type="term" value="C:nucleus"/>
    <property type="evidence" value="ECO:0007669"/>
    <property type="project" value="UniProtKB-SubCell"/>
</dbReference>
<dbReference type="Gene3D" id="2.60.120.590">
    <property type="entry name" value="Alpha-ketoglutarate-dependent dioxygenase AlkB-like"/>
    <property type="match status" value="1"/>
</dbReference>
<dbReference type="Pfam" id="PF11594">
    <property type="entry name" value="Med28"/>
    <property type="match status" value="1"/>
</dbReference>
<dbReference type="STRING" id="41427.A0A182J3L2"/>
<evidence type="ECO:0000256" key="10">
    <source>
        <dbReference type="ARBA" id="ARBA00023054"/>
    </source>
</evidence>
<dbReference type="AlphaFoldDB" id="A0A182J3L2"/>
<comment type="cofactor">
    <cofactor evidence="1">
        <name>Fe(2+)</name>
        <dbReference type="ChEBI" id="CHEBI:29033"/>
    </cofactor>
</comment>
<evidence type="ECO:0000256" key="12">
    <source>
        <dbReference type="ARBA" id="ARBA00023242"/>
    </source>
</evidence>
<keyword evidence="10" id="KW-0175">Coiled coil</keyword>
<evidence type="ECO:0000256" key="7">
    <source>
        <dbReference type="ARBA" id="ARBA00023002"/>
    </source>
</evidence>
<evidence type="ECO:0000256" key="2">
    <source>
        <dbReference type="ARBA" id="ARBA00004123"/>
    </source>
</evidence>
<keyword evidence="6" id="KW-0223">Dioxygenase</keyword>
<dbReference type="PANTHER" id="PTHR46030">
    <property type="entry name" value="ALPHA-KETOGLUTARATE-DEPENDENT DIOXYGENASE ALKB HOMOLOG 6"/>
    <property type="match status" value="1"/>
</dbReference>
<reference evidence="14" key="1">
    <citation type="submission" date="2022-08" db="UniProtKB">
        <authorList>
            <consortium name="EnsemblMetazoa"/>
        </authorList>
    </citation>
    <scope>IDENTIFICATION</scope>
    <source>
        <strain evidence="14">EBRO</strain>
    </source>
</reference>
<dbReference type="InterPro" id="IPR037151">
    <property type="entry name" value="AlkB-like_sf"/>
</dbReference>
<dbReference type="InterPro" id="IPR032862">
    <property type="entry name" value="ALKBH6"/>
</dbReference>